<dbReference type="Proteomes" id="UP001634007">
    <property type="component" value="Unassembled WGS sequence"/>
</dbReference>
<evidence type="ECO:0000256" key="6">
    <source>
        <dbReference type="ARBA" id="ARBA00023157"/>
    </source>
</evidence>
<proteinExistence type="inferred from homology"/>
<feature type="domain" description="X8" evidence="9">
    <location>
        <begin position="353"/>
        <end position="429"/>
    </location>
</feature>
<evidence type="ECO:0000259" key="9">
    <source>
        <dbReference type="SMART" id="SM00768"/>
    </source>
</evidence>
<comment type="catalytic activity">
    <reaction evidence="1">
        <text>Hydrolysis of (1-&gt;3)-beta-D-glucosidic linkages in (1-&gt;3)-beta-D-glucans.</text>
        <dbReference type="EC" id="3.2.1.39"/>
    </reaction>
</comment>
<evidence type="ECO:0000256" key="4">
    <source>
        <dbReference type="ARBA" id="ARBA00022729"/>
    </source>
</evidence>
<dbReference type="InterPro" id="IPR044965">
    <property type="entry name" value="Glyco_hydro_17_plant"/>
</dbReference>
<comment type="similarity">
    <text evidence="2 8">Belongs to the glycosyl hydrolase 17 family.</text>
</comment>
<evidence type="ECO:0000256" key="5">
    <source>
        <dbReference type="ARBA" id="ARBA00022801"/>
    </source>
</evidence>
<protein>
    <recommendedName>
        <fullName evidence="3">glucan endo-1,3-beta-D-glucosidase</fullName>
        <ecNumber evidence="3">3.2.1.39</ecNumber>
    </recommendedName>
</protein>
<dbReference type="Gene3D" id="3.20.20.80">
    <property type="entry name" value="Glycosidases"/>
    <property type="match status" value="2"/>
</dbReference>
<keyword evidence="4" id="KW-0732">Signal</keyword>
<dbReference type="InterPro" id="IPR012946">
    <property type="entry name" value="X8"/>
</dbReference>
<evidence type="ECO:0000256" key="3">
    <source>
        <dbReference type="ARBA" id="ARBA00012780"/>
    </source>
</evidence>
<dbReference type="InterPro" id="IPR017853">
    <property type="entry name" value="GH"/>
</dbReference>
<evidence type="ECO:0000256" key="7">
    <source>
        <dbReference type="ARBA" id="ARBA00023295"/>
    </source>
</evidence>
<dbReference type="GO" id="GO:0042973">
    <property type="term" value="F:glucan endo-1,3-beta-D-glucosidase activity"/>
    <property type="evidence" value="ECO:0007669"/>
    <property type="project" value="UniProtKB-EC"/>
</dbReference>
<dbReference type="Pfam" id="PF00332">
    <property type="entry name" value="Glyco_hydro_17"/>
    <property type="match status" value="2"/>
</dbReference>
<accession>A0ABD3IPJ0</accession>
<gene>
    <name evidence="10" type="ORF">ACJRO7_007851</name>
</gene>
<evidence type="ECO:0000313" key="10">
    <source>
        <dbReference type="EMBL" id="KAL3716148.1"/>
    </source>
</evidence>
<comment type="caution">
    <text evidence="10">The sequence shown here is derived from an EMBL/GenBank/DDBJ whole genome shotgun (WGS) entry which is preliminary data.</text>
</comment>
<name>A0ABD3IPJ0_EUCGL</name>
<dbReference type="EC" id="3.2.1.39" evidence="3"/>
<evidence type="ECO:0000256" key="8">
    <source>
        <dbReference type="RuleBase" id="RU004335"/>
    </source>
</evidence>
<evidence type="ECO:0000313" key="11">
    <source>
        <dbReference type="Proteomes" id="UP001634007"/>
    </source>
</evidence>
<dbReference type="SMART" id="SM00768">
    <property type="entry name" value="X8"/>
    <property type="match status" value="1"/>
</dbReference>
<reference evidence="10 11" key="1">
    <citation type="submission" date="2024-11" db="EMBL/GenBank/DDBJ databases">
        <title>Chromosome-level genome assembly of Eucalyptus globulus Labill. provides insights into its genome evolution.</title>
        <authorList>
            <person name="Li X."/>
        </authorList>
    </citation>
    <scope>NUCLEOTIDE SEQUENCE [LARGE SCALE GENOMIC DNA]</scope>
    <source>
        <strain evidence="10">CL2024</strain>
        <tissue evidence="10">Fresh tender leaves</tissue>
    </source>
</reference>
<evidence type="ECO:0000256" key="1">
    <source>
        <dbReference type="ARBA" id="ARBA00000382"/>
    </source>
</evidence>
<keyword evidence="5" id="KW-0378">Hydrolase</keyword>
<keyword evidence="7" id="KW-0326">Glycosidase</keyword>
<dbReference type="AlphaFoldDB" id="A0ABD3IPJ0"/>
<evidence type="ECO:0000256" key="2">
    <source>
        <dbReference type="ARBA" id="ARBA00008773"/>
    </source>
</evidence>
<sequence>MLSGLDSSLRLLLSQLLSGFERQLCGLLHLLVLSFLLYISRAEATSALRVNYGQLCNNLPSSPDAVRLIKKRLSSKSVKLYDANPQILLALRNTGLEVCAMVPNELIANISADQALADHWVGSNIIPFYPDTKIRHLLVGNEILIRPRHEKALKRHRIRNVKVGISMAMETLEGSSVYPPSNGSFRSDISGSVMKPMLQFLSETKSDLHFFFFFFGRESYLYFDAYPYFHWAKVPEKINLDYALFESKSIRYKDPGTGLVYTNLFDQMVDSMVFAMKKLGYPNSRSSQPDRPWGLQPDQGGPMQGFIFALFNENQKPGPTAERHFGLLYPNGSKVYQIDLRRKTTTSGYEPLPEPTNNKQYKGPISQGNKTCEAIRPGKACHNPDLSLFHANYAFSSYWAEFRNSGASCFLNGLATQTIKDPSHGSCKFPSVAL</sequence>
<dbReference type="InterPro" id="IPR000490">
    <property type="entry name" value="Glyco_hydro_17"/>
</dbReference>
<keyword evidence="6" id="KW-1015">Disulfide bond</keyword>
<organism evidence="10 11">
    <name type="scientific">Eucalyptus globulus</name>
    <name type="common">Tasmanian blue gum</name>
    <dbReference type="NCBI Taxonomy" id="34317"/>
    <lineage>
        <taxon>Eukaryota</taxon>
        <taxon>Viridiplantae</taxon>
        <taxon>Streptophyta</taxon>
        <taxon>Embryophyta</taxon>
        <taxon>Tracheophyta</taxon>
        <taxon>Spermatophyta</taxon>
        <taxon>Magnoliopsida</taxon>
        <taxon>eudicotyledons</taxon>
        <taxon>Gunneridae</taxon>
        <taxon>Pentapetalae</taxon>
        <taxon>rosids</taxon>
        <taxon>malvids</taxon>
        <taxon>Myrtales</taxon>
        <taxon>Myrtaceae</taxon>
        <taxon>Myrtoideae</taxon>
        <taxon>Eucalypteae</taxon>
        <taxon>Eucalyptus</taxon>
    </lineage>
</organism>
<keyword evidence="11" id="KW-1185">Reference proteome</keyword>
<dbReference type="PANTHER" id="PTHR32227">
    <property type="entry name" value="GLUCAN ENDO-1,3-BETA-GLUCOSIDASE BG1-RELATED-RELATED"/>
    <property type="match status" value="1"/>
</dbReference>
<dbReference type="EMBL" id="JBJKBG010000011">
    <property type="protein sequence ID" value="KAL3716148.1"/>
    <property type="molecule type" value="Genomic_DNA"/>
</dbReference>
<dbReference type="SUPFAM" id="SSF51445">
    <property type="entry name" value="(Trans)glycosidases"/>
    <property type="match status" value="1"/>
</dbReference>